<evidence type="ECO:0000313" key="1">
    <source>
        <dbReference type="EMBL" id="KAF8869865.1"/>
    </source>
</evidence>
<protein>
    <submittedName>
        <fullName evidence="1">Uncharacterized protein</fullName>
    </submittedName>
</protein>
<sequence length="169" mass="18047">MGFVNEAIEVFVGEDPFAREERVASLDTSPLFITPREKNVTKGVALCFGTTQRCLRQSAIIAVGPPGSASSSIGLGVSSVLQEFEGDGQYVHIPRQWERPPAYQDVLNRRGTASTLTSSPSRPMVGMMENRGDWVGAGKSILLLFFPSATAFLVGSSPSTPTGSNALVR</sequence>
<dbReference type="EMBL" id="JADNYJ010000396">
    <property type="protein sequence ID" value="KAF8869865.1"/>
    <property type="molecule type" value="Genomic_DNA"/>
</dbReference>
<comment type="caution">
    <text evidence="1">The sequence shown here is derived from an EMBL/GenBank/DDBJ whole genome shotgun (WGS) entry which is preliminary data.</text>
</comment>
<keyword evidence="2" id="KW-1185">Reference proteome</keyword>
<dbReference type="AlphaFoldDB" id="A0A9P5TFZ0"/>
<gene>
    <name evidence="1" type="ORF">CPB84DRAFT_1855958</name>
</gene>
<name>A0A9P5TFZ0_GYMJU</name>
<organism evidence="1 2">
    <name type="scientific">Gymnopilus junonius</name>
    <name type="common">Spectacular rustgill mushroom</name>
    <name type="synonym">Gymnopilus spectabilis subsp. junonius</name>
    <dbReference type="NCBI Taxonomy" id="109634"/>
    <lineage>
        <taxon>Eukaryota</taxon>
        <taxon>Fungi</taxon>
        <taxon>Dikarya</taxon>
        <taxon>Basidiomycota</taxon>
        <taxon>Agaricomycotina</taxon>
        <taxon>Agaricomycetes</taxon>
        <taxon>Agaricomycetidae</taxon>
        <taxon>Agaricales</taxon>
        <taxon>Agaricineae</taxon>
        <taxon>Hymenogastraceae</taxon>
        <taxon>Gymnopilus</taxon>
    </lineage>
</organism>
<proteinExistence type="predicted"/>
<evidence type="ECO:0000313" key="2">
    <source>
        <dbReference type="Proteomes" id="UP000724874"/>
    </source>
</evidence>
<accession>A0A9P5TFZ0</accession>
<dbReference type="Proteomes" id="UP000724874">
    <property type="component" value="Unassembled WGS sequence"/>
</dbReference>
<reference evidence="1" key="1">
    <citation type="submission" date="2020-11" db="EMBL/GenBank/DDBJ databases">
        <authorList>
            <consortium name="DOE Joint Genome Institute"/>
            <person name="Ahrendt S."/>
            <person name="Riley R."/>
            <person name="Andreopoulos W."/>
            <person name="LaButti K."/>
            <person name="Pangilinan J."/>
            <person name="Ruiz-duenas F.J."/>
            <person name="Barrasa J.M."/>
            <person name="Sanchez-Garcia M."/>
            <person name="Camarero S."/>
            <person name="Miyauchi S."/>
            <person name="Serrano A."/>
            <person name="Linde D."/>
            <person name="Babiker R."/>
            <person name="Drula E."/>
            <person name="Ayuso-Fernandez I."/>
            <person name="Pacheco R."/>
            <person name="Padilla G."/>
            <person name="Ferreira P."/>
            <person name="Barriuso J."/>
            <person name="Kellner H."/>
            <person name="Castanera R."/>
            <person name="Alfaro M."/>
            <person name="Ramirez L."/>
            <person name="Pisabarro A.G."/>
            <person name="Kuo A."/>
            <person name="Tritt A."/>
            <person name="Lipzen A."/>
            <person name="He G."/>
            <person name="Yan M."/>
            <person name="Ng V."/>
            <person name="Cullen D."/>
            <person name="Martin F."/>
            <person name="Rosso M.-N."/>
            <person name="Henrissat B."/>
            <person name="Hibbett D."/>
            <person name="Martinez A.T."/>
            <person name="Grigoriev I.V."/>
        </authorList>
    </citation>
    <scope>NUCLEOTIDE SEQUENCE</scope>
    <source>
        <strain evidence="1">AH 44721</strain>
    </source>
</reference>